<proteinExistence type="predicted"/>
<protein>
    <submittedName>
        <fullName evidence="2">Mo-dependent nitrogenase C-terminal domain-containing protein</fullName>
    </submittedName>
</protein>
<keyword evidence="3" id="KW-1185">Reference proteome</keyword>
<evidence type="ECO:0000259" key="1">
    <source>
        <dbReference type="Pfam" id="PF06967"/>
    </source>
</evidence>
<comment type="caution">
    <text evidence="2">The sequence shown here is derived from an EMBL/GenBank/DDBJ whole genome shotgun (WGS) entry which is preliminary data.</text>
</comment>
<feature type="domain" description="Mo-dependent nitrogenase C-terminal" evidence="1">
    <location>
        <begin position="20"/>
        <end position="99"/>
    </location>
</feature>
<name>A0ABT0CEQ1_THEVL</name>
<dbReference type="InterPro" id="IPR009717">
    <property type="entry name" value="Mo-dep_Nase_C"/>
</dbReference>
<organism evidence="2 3">
    <name type="scientific">Thermostichus vulcanus str. 'Rupite'</name>
    <dbReference type="NCBI Taxonomy" id="2813851"/>
    <lineage>
        <taxon>Bacteria</taxon>
        <taxon>Bacillati</taxon>
        <taxon>Cyanobacteriota</taxon>
        <taxon>Cyanophyceae</taxon>
        <taxon>Thermostichales</taxon>
        <taxon>Thermostichaceae</taxon>
        <taxon>Thermostichus</taxon>
    </lineage>
</organism>
<dbReference type="Pfam" id="PF06967">
    <property type="entry name" value="Mo-nitro_C"/>
    <property type="match status" value="1"/>
</dbReference>
<evidence type="ECO:0000313" key="2">
    <source>
        <dbReference type="EMBL" id="MCJ2543820.1"/>
    </source>
</evidence>
<reference evidence="2" key="1">
    <citation type="submission" date="2021-02" db="EMBL/GenBank/DDBJ databases">
        <title>The CRISPR/cas machinery reduction and long-range gene transfer in the hot spring cyanobacterium Synechococcus.</title>
        <authorList>
            <person name="Dvorak P."/>
            <person name="Jahodarova E."/>
            <person name="Hasler P."/>
            <person name="Poulickova A."/>
        </authorList>
    </citation>
    <scope>NUCLEOTIDE SEQUENCE</scope>
    <source>
        <strain evidence="2">Rupite</strain>
    </source>
</reference>
<dbReference type="Proteomes" id="UP000830835">
    <property type="component" value="Unassembled WGS sequence"/>
</dbReference>
<gene>
    <name evidence="2" type="ORF">JX360_13060</name>
</gene>
<dbReference type="EMBL" id="JAFIRA010000037">
    <property type="protein sequence ID" value="MCJ2543820.1"/>
    <property type="molecule type" value="Genomic_DNA"/>
</dbReference>
<evidence type="ECO:0000313" key="3">
    <source>
        <dbReference type="Proteomes" id="UP000830835"/>
    </source>
</evidence>
<dbReference type="RefSeq" id="WP_244351742.1">
    <property type="nucleotide sequence ID" value="NZ_JAFIRA010000037.1"/>
</dbReference>
<accession>A0ABT0CEQ1</accession>
<sequence length="101" mass="11978">MTSLRLKPTARLRDWLQAPLRPFQASIDNFKIRDPRLAHWVCRWIPAQCPFERDVVLFGHKVMHIPPMCKLNPLYDQMMGLRFRALSFLAERGEDITPYLQ</sequence>